<evidence type="ECO:0000313" key="3">
    <source>
        <dbReference type="Proteomes" id="UP000001055"/>
    </source>
</evidence>
<dbReference type="InParanoid" id="Q0UNU0"/>
<reference evidence="3" key="1">
    <citation type="journal article" date="2007" name="Plant Cell">
        <title>Dothideomycete-plant interactions illuminated by genome sequencing and EST analysis of the wheat pathogen Stagonospora nodorum.</title>
        <authorList>
            <person name="Hane J.K."/>
            <person name="Lowe R.G."/>
            <person name="Solomon P.S."/>
            <person name="Tan K.C."/>
            <person name="Schoch C.L."/>
            <person name="Spatafora J.W."/>
            <person name="Crous P.W."/>
            <person name="Kodira C."/>
            <person name="Birren B.W."/>
            <person name="Galagan J.E."/>
            <person name="Torriani S.F."/>
            <person name="McDonald B.A."/>
            <person name="Oliver R.P."/>
        </authorList>
    </citation>
    <scope>NUCLEOTIDE SEQUENCE [LARGE SCALE GENOMIC DNA]</scope>
    <source>
        <strain evidence="3">SN15 / ATCC MYA-4574 / FGSC 10173</strain>
    </source>
</reference>
<proteinExistence type="predicted"/>
<dbReference type="RefSeq" id="XP_001796941.1">
    <property type="nucleotide sequence ID" value="XM_001796889.1"/>
</dbReference>
<organism evidence="2 3">
    <name type="scientific">Phaeosphaeria nodorum (strain SN15 / ATCC MYA-4574 / FGSC 10173)</name>
    <name type="common">Glume blotch fungus</name>
    <name type="synonym">Parastagonospora nodorum</name>
    <dbReference type="NCBI Taxonomy" id="321614"/>
    <lineage>
        <taxon>Eukaryota</taxon>
        <taxon>Fungi</taxon>
        <taxon>Dikarya</taxon>
        <taxon>Ascomycota</taxon>
        <taxon>Pezizomycotina</taxon>
        <taxon>Dothideomycetes</taxon>
        <taxon>Pleosporomycetidae</taxon>
        <taxon>Pleosporales</taxon>
        <taxon>Pleosporineae</taxon>
        <taxon>Phaeosphaeriaceae</taxon>
        <taxon>Parastagonospora</taxon>
    </lineage>
</organism>
<protein>
    <submittedName>
        <fullName evidence="2">Uncharacterized protein</fullName>
    </submittedName>
</protein>
<evidence type="ECO:0000313" key="2">
    <source>
        <dbReference type="EMBL" id="EAT86405.2"/>
    </source>
</evidence>
<dbReference type="AlphaFoldDB" id="Q0UNU0"/>
<gene>
    <name evidence="2" type="ORF">SNOG_06574</name>
</gene>
<dbReference type="eggNOG" id="ENOG502SUSI">
    <property type="taxonomic scope" value="Eukaryota"/>
</dbReference>
<dbReference type="InterPro" id="IPR011051">
    <property type="entry name" value="RmlC_Cupin_sf"/>
</dbReference>
<sequence length="258" mass="29482">MSCKMHIAYHIPDTPPTPSHPIPKTTISLPRHSHWTSGLHFHTAHTEYLHLLRGAIWLHLDGSDMMLSAAAGGEMYIGTGQRKPSGAGLVIEVPKYARHEWRRAENYYGVRRTIGVRYVKPADVDDEVVVEEWTNPADLGKPLFFWNLNGVIAGVVDDEVLSGAQRVVKKVLRSWWVELQLFVIFWELDNWPVFVGLGGVLGGQSRLQKFAYRYVERSVEYFMTFVVLFAAKVLGWLIGIRAVEQRRTPGELWRAYNR</sequence>
<dbReference type="HOGENOM" id="CLU_087698_0_0_1"/>
<keyword evidence="1" id="KW-1133">Transmembrane helix</keyword>
<dbReference type="GeneID" id="5973820"/>
<feature type="transmembrane region" description="Helical" evidence="1">
    <location>
        <begin position="179"/>
        <end position="201"/>
    </location>
</feature>
<dbReference type="KEGG" id="pno:SNOG_06574"/>
<dbReference type="Proteomes" id="UP000001055">
    <property type="component" value="Unassembled WGS sequence"/>
</dbReference>
<keyword evidence="1" id="KW-0812">Transmembrane</keyword>
<dbReference type="VEuPathDB" id="FungiDB:JI435_065740"/>
<feature type="transmembrane region" description="Helical" evidence="1">
    <location>
        <begin position="221"/>
        <end position="240"/>
    </location>
</feature>
<keyword evidence="1" id="KW-0472">Membrane</keyword>
<dbReference type="SUPFAM" id="SSF51182">
    <property type="entry name" value="RmlC-like cupins"/>
    <property type="match status" value="1"/>
</dbReference>
<name>Q0UNU0_PHANO</name>
<evidence type="ECO:0000256" key="1">
    <source>
        <dbReference type="SAM" id="Phobius"/>
    </source>
</evidence>
<dbReference type="EMBL" id="CH445333">
    <property type="protein sequence ID" value="EAT86405.2"/>
    <property type="molecule type" value="Genomic_DNA"/>
</dbReference>
<accession>Q0UNU0</accession>